<name>A0A0T6LU78_WENVI</name>
<dbReference type="AlphaFoldDB" id="A0A0T6LU78"/>
<dbReference type="InterPro" id="IPR010156">
    <property type="entry name" value="CRISPR-assoc_prot_Cas6"/>
</dbReference>
<dbReference type="STRING" id="76728.AQ490_19555"/>
<dbReference type="Gene3D" id="3.30.70.1900">
    <property type="match status" value="1"/>
</dbReference>
<feature type="domain" description="CRISPR associated protein Cas6 C-terminal" evidence="2">
    <location>
        <begin position="124"/>
        <end position="228"/>
    </location>
</feature>
<evidence type="ECO:0000313" key="3">
    <source>
        <dbReference type="EMBL" id="KRV49529.1"/>
    </source>
</evidence>
<keyword evidence="1" id="KW-0051">Antiviral defense</keyword>
<dbReference type="Gene3D" id="3.30.70.1890">
    <property type="match status" value="1"/>
</dbReference>
<evidence type="ECO:0000313" key="4">
    <source>
        <dbReference type="Proteomes" id="UP000050867"/>
    </source>
</evidence>
<dbReference type="InterPro" id="IPR049435">
    <property type="entry name" value="Cas_Cas6_C"/>
</dbReference>
<comment type="caution">
    <text evidence="3">The sequence shown here is derived from an EMBL/GenBank/DDBJ whole genome shotgun (WGS) entry which is preliminary data.</text>
</comment>
<dbReference type="Proteomes" id="UP000050867">
    <property type="component" value="Unassembled WGS sequence"/>
</dbReference>
<protein>
    <submittedName>
        <fullName evidence="3">CRISPR-associated protein</fullName>
    </submittedName>
</protein>
<dbReference type="eggNOG" id="COG1583">
    <property type="taxonomic scope" value="Bacteria"/>
</dbReference>
<dbReference type="OrthoDB" id="4527536at2"/>
<dbReference type="EMBL" id="LLZU01000011">
    <property type="protein sequence ID" value="KRV49529.1"/>
    <property type="molecule type" value="Genomic_DNA"/>
</dbReference>
<evidence type="ECO:0000256" key="1">
    <source>
        <dbReference type="ARBA" id="ARBA00023118"/>
    </source>
</evidence>
<dbReference type="GO" id="GO:0016788">
    <property type="term" value="F:hydrolase activity, acting on ester bonds"/>
    <property type="evidence" value="ECO:0007669"/>
    <property type="project" value="InterPro"/>
</dbReference>
<proteinExistence type="predicted"/>
<gene>
    <name evidence="3" type="ORF">AQ490_19555</name>
</gene>
<keyword evidence="4" id="KW-1185">Reference proteome</keyword>
<reference evidence="3 4" key="1">
    <citation type="submission" date="2015-10" db="EMBL/GenBank/DDBJ databases">
        <title>Draft genome sequence of pyrrolomycin-producing Streptomyces vitaminophilus.</title>
        <authorList>
            <person name="Graham D.E."/>
            <person name="Mahan K.M."/>
            <person name="Klingeman D.M."/>
            <person name="Hettich R.L."/>
            <person name="Parry R.J."/>
        </authorList>
    </citation>
    <scope>NUCLEOTIDE SEQUENCE [LARGE SCALE GENOMIC DNA]</scope>
    <source>
        <strain evidence="3 4">ATCC 31673</strain>
    </source>
</reference>
<evidence type="ECO:0000259" key="2">
    <source>
        <dbReference type="Pfam" id="PF01881"/>
    </source>
</evidence>
<sequence length="229" mass="25224">MRVRVDVTADVSSLPWEQVHGPAQGVVYGLLGSQNAELARRLHDFGWGESPLKPLGLTSPLFRGAPRRTGVYTTSEDGSLWFGSPVPEIAGALVAGLAARDEIRWGGARLAVRGISVDVNRTDTTREVELTTATPVLLKHDSRYLLPGDDHYEDRLLQNLFRKADLLGLPQPCGLRVVEAGPRRQFLVQKAFRIGAVVRVRMMADPRFVDAIRCWGLGLCTVQGFGWIK</sequence>
<organism evidence="3 4">
    <name type="scientific">Wenjunlia vitaminophila</name>
    <name type="common">Streptomyces vitaminophilus</name>
    <dbReference type="NCBI Taxonomy" id="76728"/>
    <lineage>
        <taxon>Bacteria</taxon>
        <taxon>Bacillati</taxon>
        <taxon>Actinomycetota</taxon>
        <taxon>Actinomycetes</taxon>
        <taxon>Kitasatosporales</taxon>
        <taxon>Streptomycetaceae</taxon>
        <taxon>Wenjunlia</taxon>
    </lineage>
</organism>
<dbReference type="GO" id="GO:0051607">
    <property type="term" value="P:defense response to virus"/>
    <property type="evidence" value="ECO:0007669"/>
    <property type="project" value="UniProtKB-KW"/>
</dbReference>
<dbReference type="Pfam" id="PF01881">
    <property type="entry name" value="Cas_Cas6_C"/>
    <property type="match status" value="1"/>
</dbReference>
<accession>A0A0T6LU78</accession>
<dbReference type="InterPro" id="IPR045747">
    <property type="entry name" value="CRISPR-assoc_prot_Cas6_N_sf"/>
</dbReference>
<dbReference type="NCBIfam" id="TIGR01877">
    <property type="entry name" value="cas_cas6"/>
    <property type="match status" value="1"/>
</dbReference>